<protein>
    <submittedName>
        <fullName evidence="2">Uncharacterized protein</fullName>
    </submittedName>
</protein>
<feature type="region of interest" description="Disordered" evidence="1">
    <location>
        <begin position="1"/>
        <end position="24"/>
    </location>
</feature>
<evidence type="ECO:0000313" key="3">
    <source>
        <dbReference type="Proteomes" id="UP000824120"/>
    </source>
</evidence>
<organism evidence="2 3">
    <name type="scientific">Solanum commersonii</name>
    <name type="common">Commerson's wild potato</name>
    <name type="synonym">Commerson's nightshade</name>
    <dbReference type="NCBI Taxonomy" id="4109"/>
    <lineage>
        <taxon>Eukaryota</taxon>
        <taxon>Viridiplantae</taxon>
        <taxon>Streptophyta</taxon>
        <taxon>Embryophyta</taxon>
        <taxon>Tracheophyta</taxon>
        <taxon>Spermatophyta</taxon>
        <taxon>Magnoliopsida</taxon>
        <taxon>eudicotyledons</taxon>
        <taxon>Gunneridae</taxon>
        <taxon>Pentapetalae</taxon>
        <taxon>asterids</taxon>
        <taxon>lamiids</taxon>
        <taxon>Solanales</taxon>
        <taxon>Solanaceae</taxon>
        <taxon>Solanoideae</taxon>
        <taxon>Solaneae</taxon>
        <taxon>Solanum</taxon>
    </lineage>
</organism>
<gene>
    <name evidence="2" type="ORF">H5410_061619</name>
</gene>
<evidence type="ECO:0000313" key="2">
    <source>
        <dbReference type="EMBL" id="KAG5571853.1"/>
    </source>
</evidence>
<dbReference type="AlphaFoldDB" id="A0A9J5W8D0"/>
<dbReference type="OrthoDB" id="1002462at2759"/>
<sequence>MPSDRSTEDQSQGHNNGENTGRSMPLLAVVSHTSSMGLGPVSIEPIAMYSKIGTTSGVNQRFKKNSLLICDFCKCKGHNKEFCYRVVGYLPDFKSKRNIQGDSPDHSSFS</sequence>
<comment type="caution">
    <text evidence="2">The sequence shown here is derived from an EMBL/GenBank/DDBJ whole genome shotgun (WGS) entry which is preliminary data.</text>
</comment>
<reference evidence="2 3" key="1">
    <citation type="submission" date="2020-09" db="EMBL/GenBank/DDBJ databases">
        <title>De no assembly of potato wild relative species, Solanum commersonii.</title>
        <authorList>
            <person name="Cho K."/>
        </authorList>
    </citation>
    <scope>NUCLEOTIDE SEQUENCE [LARGE SCALE GENOMIC DNA]</scope>
    <source>
        <strain evidence="2">LZ3.2</strain>
        <tissue evidence="2">Leaf</tissue>
    </source>
</reference>
<evidence type="ECO:0000256" key="1">
    <source>
        <dbReference type="SAM" id="MobiDB-lite"/>
    </source>
</evidence>
<dbReference type="EMBL" id="JACXVP010000012">
    <property type="protein sequence ID" value="KAG5571853.1"/>
    <property type="molecule type" value="Genomic_DNA"/>
</dbReference>
<dbReference type="Proteomes" id="UP000824120">
    <property type="component" value="Chromosome 12"/>
</dbReference>
<name>A0A9J5W8D0_SOLCO</name>
<keyword evidence="3" id="KW-1185">Reference proteome</keyword>
<feature type="compositionally biased region" description="Polar residues" evidence="1">
    <location>
        <begin position="9"/>
        <end position="22"/>
    </location>
</feature>
<accession>A0A9J5W8D0</accession>
<proteinExistence type="predicted"/>